<evidence type="ECO:0000256" key="1">
    <source>
        <dbReference type="SAM" id="MobiDB-lite"/>
    </source>
</evidence>
<proteinExistence type="predicted"/>
<keyword evidence="3" id="KW-1185">Reference proteome</keyword>
<sequence length="68" mass="7516">MRNVVFLSAEQATRTFMFQLVNVTRSLLAAGRVGAQGEAENSDPRGDQVSSVTKKENPHKLKATKRNE</sequence>
<feature type="compositionally biased region" description="Basic and acidic residues" evidence="1">
    <location>
        <begin position="53"/>
        <end position="68"/>
    </location>
</feature>
<accession>A0A5B7J6T3</accession>
<gene>
    <name evidence="2" type="ORF">E2C01_084194</name>
</gene>
<evidence type="ECO:0000313" key="3">
    <source>
        <dbReference type="Proteomes" id="UP000324222"/>
    </source>
</evidence>
<dbReference type="AlphaFoldDB" id="A0A5B7J6T3"/>
<comment type="caution">
    <text evidence="2">The sequence shown here is derived from an EMBL/GenBank/DDBJ whole genome shotgun (WGS) entry which is preliminary data.</text>
</comment>
<evidence type="ECO:0000313" key="2">
    <source>
        <dbReference type="EMBL" id="MPC89257.1"/>
    </source>
</evidence>
<organism evidence="2 3">
    <name type="scientific">Portunus trituberculatus</name>
    <name type="common">Swimming crab</name>
    <name type="synonym">Neptunus trituberculatus</name>
    <dbReference type="NCBI Taxonomy" id="210409"/>
    <lineage>
        <taxon>Eukaryota</taxon>
        <taxon>Metazoa</taxon>
        <taxon>Ecdysozoa</taxon>
        <taxon>Arthropoda</taxon>
        <taxon>Crustacea</taxon>
        <taxon>Multicrustacea</taxon>
        <taxon>Malacostraca</taxon>
        <taxon>Eumalacostraca</taxon>
        <taxon>Eucarida</taxon>
        <taxon>Decapoda</taxon>
        <taxon>Pleocyemata</taxon>
        <taxon>Brachyura</taxon>
        <taxon>Eubrachyura</taxon>
        <taxon>Portunoidea</taxon>
        <taxon>Portunidae</taxon>
        <taxon>Portuninae</taxon>
        <taxon>Portunus</taxon>
    </lineage>
</organism>
<feature type="region of interest" description="Disordered" evidence="1">
    <location>
        <begin position="34"/>
        <end position="68"/>
    </location>
</feature>
<name>A0A5B7J6T3_PORTR</name>
<protein>
    <submittedName>
        <fullName evidence="2">Uncharacterized protein</fullName>
    </submittedName>
</protein>
<dbReference type="EMBL" id="VSRR010080415">
    <property type="protein sequence ID" value="MPC89257.1"/>
    <property type="molecule type" value="Genomic_DNA"/>
</dbReference>
<dbReference type="Proteomes" id="UP000324222">
    <property type="component" value="Unassembled WGS sequence"/>
</dbReference>
<reference evidence="2 3" key="1">
    <citation type="submission" date="2019-05" db="EMBL/GenBank/DDBJ databases">
        <title>Another draft genome of Portunus trituberculatus and its Hox gene families provides insights of decapod evolution.</title>
        <authorList>
            <person name="Jeong J.-H."/>
            <person name="Song I."/>
            <person name="Kim S."/>
            <person name="Choi T."/>
            <person name="Kim D."/>
            <person name="Ryu S."/>
            <person name="Kim W."/>
        </authorList>
    </citation>
    <scope>NUCLEOTIDE SEQUENCE [LARGE SCALE GENOMIC DNA]</scope>
    <source>
        <tissue evidence="2">Muscle</tissue>
    </source>
</reference>